<dbReference type="EMBL" id="FP929003">
    <property type="protein sequence ID" value="CBK41810.1"/>
    <property type="molecule type" value="Genomic_DNA"/>
</dbReference>
<proteinExistence type="predicted"/>
<sequence length="59" mass="6588">MFTFTAFPVPSPTYRLSGVDQRDRFSLTVAGPRRFYTGLPCYALTGTRGTFSVSAEYLL</sequence>
<keyword evidence="2" id="KW-1185">Reference proteome</keyword>
<evidence type="ECO:0000313" key="2">
    <source>
        <dbReference type="Proteomes" id="UP000001660"/>
    </source>
</evidence>
<dbReference type="STRING" id="330214.NIDE2090"/>
<gene>
    <name evidence="1" type="ORF">NIDE2090</name>
</gene>
<dbReference type="HOGENOM" id="CLU_2951720_0_0_0"/>
<protein>
    <submittedName>
        <fullName evidence="1">Uncharacterized protein</fullName>
    </submittedName>
</protein>
<organism evidence="1 2">
    <name type="scientific">Nitrospira defluvii</name>
    <dbReference type="NCBI Taxonomy" id="330214"/>
    <lineage>
        <taxon>Bacteria</taxon>
        <taxon>Pseudomonadati</taxon>
        <taxon>Nitrospirota</taxon>
        <taxon>Nitrospiria</taxon>
        <taxon>Nitrospirales</taxon>
        <taxon>Nitrospiraceae</taxon>
        <taxon>Nitrospira</taxon>
    </lineage>
</organism>
<dbReference type="Proteomes" id="UP000001660">
    <property type="component" value="Chromosome"/>
</dbReference>
<name>D8PF01_9BACT</name>
<accession>D8PF01</accession>
<dbReference type="KEGG" id="nde:NIDE2090"/>
<dbReference type="AlphaFoldDB" id="D8PF01"/>
<evidence type="ECO:0000313" key="1">
    <source>
        <dbReference type="EMBL" id="CBK41810.1"/>
    </source>
</evidence>
<reference evidence="1 2" key="1">
    <citation type="journal article" date="2010" name="Proc. Natl. Acad. Sci. U.S.A.">
        <title>A Nitrospira metagenome illuminates the physiology and evolution of globally important nitrite-oxidizing bacteria.</title>
        <authorList>
            <person name="Lucker S."/>
            <person name="Wagner M."/>
            <person name="Maixner F."/>
            <person name="Pelletier E."/>
            <person name="Koch H."/>
            <person name="Vacherie B."/>
            <person name="Rattei T."/>
            <person name="Sinninghe Damste J."/>
            <person name="Spieck E."/>
            <person name="Le Paslier D."/>
            <person name="Daims H."/>
        </authorList>
    </citation>
    <scope>NUCLEOTIDE SEQUENCE [LARGE SCALE GENOMIC DNA]</scope>
</reference>